<keyword evidence="7" id="KW-1185">Reference proteome</keyword>
<dbReference type="GO" id="GO:0016788">
    <property type="term" value="F:hydrolase activity, acting on ester bonds"/>
    <property type="evidence" value="ECO:0007669"/>
    <property type="project" value="InterPro"/>
</dbReference>
<proteinExistence type="predicted"/>
<dbReference type="Gene3D" id="3.40.630.10">
    <property type="entry name" value="Zn peptidases"/>
    <property type="match status" value="1"/>
</dbReference>
<keyword evidence="3" id="KW-0378">Hydrolase</keyword>
<dbReference type="InterPro" id="IPR053138">
    <property type="entry name" value="N-alpha-Ac-DABA_deacetylase"/>
</dbReference>
<organism evidence="6 7">
    <name type="scientific">Amycolatopsis acidicola</name>
    <dbReference type="NCBI Taxonomy" id="2596893"/>
    <lineage>
        <taxon>Bacteria</taxon>
        <taxon>Bacillati</taxon>
        <taxon>Actinomycetota</taxon>
        <taxon>Actinomycetes</taxon>
        <taxon>Pseudonocardiales</taxon>
        <taxon>Pseudonocardiaceae</taxon>
        <taxon>Amycolatopsis</taxon>
    </lineage>
</organism>
<evidence type="ECO:0000259" key="5">
    <source>
        <dbReference type="Pfam" id="PF24827"/>
    </source>
</evidence>
<accession>A0A5N0VJP4</accession>
<evidence type="ECO:0000256" key="1">
    <source>
        <dbReference type="ARBA" id="ARBA00001947"/>
    </source>
</evidence>
<dbReference type="InterPro" id="IPR043795">
    <property type="entry name" value="N-alpha-Ac-DABA-like"/>
</dbReference>
<dbReference type="CDD" id="cd06230">
    <property type="entry name" value="M14_ASTE_ASPA_like"/>
    <property type="match status" value="1"/>
</dbReference>
<sequence length="311" mass="32428">MAERTSGNRTRLEGGATLVTLTSEQPGPTLALLGGVHGDEDEGVLAVHRLVDVLEESPFAGAVRAVAPANPLAWAAQSRTGPLDGENLARVFPGRQHGTPTDELALSLTQSVIQGADLLIDLHSAGVRYSMPLFCGFGADNGTAERSRHAAETFGAPLVWMHPKTAPGRSLAAAAALGIPAIYAECGGGGEIRTTELEAYVQGVLAVMADMGMTTRAAGGSPVRPRWVHGEGDLDDGAQSAHYGFFVTATSAGTAVGSGEEIGRVFSYSGQLLEIVRAHSPGIVMFLRRRSRVQPEDVLYVLAHLGDGLDA</sequence>
<dbReference type="RefSeq" id="WP_144746617.1">
    <property type="nucleotide sequence ID" value="NZ_VMNW02000006.1"/>
</dbReference>
<dbReference type="Proteomes" id="UP000319769">
    <property type="component" value="Unassembled WGS sequence"/>
</dbReference>
<evidence type="ECO:0000313" key="7">
    <source>
        <dbReference type="Proteomes" id="UP000319769"/>
    </source>
</evidence>
<evidence type="ECO:0000313" key="6">
    <source>
        <dbReference type="EMBL" id="KAA9164952.1"/>
    </source>
</evidence>
<reference evidence="6" key="1">
    <citation type="submission" date="2019-09" db="EMBL/GenBank/DDBJ databases">
        <authorList>
            <person name="Teo W.F.A."/>
            <person name="Duangmal K."/>
        </authorList>
    </citation>
    <scope>NUCLEOTIDE SEQUENCE [LARGE SCALE GENOMIC DNA]</scope>
    <source>
        <strain evidence="6">K81G1</strain>
    </source>
</reference>
<dbReference type="AlphaFoldDB" id="A0A5N0VJP4"/>
<evidence type="ECO:0000256" key="2">
    <source>
        <dbReference type="ARBA" id="ARBA00022723"/>
    </source>
</evidence>
<dbReference type="SUPFAM" id="SSF53187">
    <property type="entry name" value="Zn-dependent exopeptidases"/>
    <property type="match status" value="1"/>
</dbReference>
<name>A0A5N0VJP4_9PSEU</name>
<evidence type="ECO:0000256" key="4">
    <source>
        <dbReference type="ARBA" id="ARBA00022833"/>
    </source>
</evidence>
<dbReference type="OrthoDB" id="9782876at2"/>
<dbReference type="InterPro" id="IPR055438">
    <property type="entry name" value="AstE_AspA_cat"/>
</dbReference>
<dbReference type="PIRSF" id="PIRSF039012">
    <property type="entry name" value="ASP"/>
    <property type="match status" value="1"/>
</dbReference>
<comment type="cofactor">
    <cofactor evidence="1">
        <name>Zn(2+)</name>
        <dbReference type="ChEBI" id="CHEBI:29105"/>
    </cofactor>
</comment>
<dbReference type="Pfam" id="PF24827">
    <property type="entry name" value="AstE_AspA_cat"/>
    <property type="match status" value="1"/>
</dbReference>
<dbReference type="GO" id="GO:0046872">
    <property type="term" value="F:metal ion binding"/>
    <property type="evidence" value="ECO:0007669"/>
    <property type="project" value="UniProtKB-KW"/>
</dbReference>
<dbReference type="EMBL" id="VMNW02000006">
    <property type="protein sequence ID" value="KAA9164952.1"/>
    <property type="molecule type" value="Genomic_DNA"/>
</dbReference>
<feature type="domain" description="Succinylglutamate desuccinylase/Aspartoacylase catalytic" evidence="5">
    <location>
        <begin position="26"/>
        <end position="209"/>
    </location>
</feature>
<dbReference type="PANTHER" id="PTHR37326:SF1">
    <property type="entry name" value="BLL3975 PROTEIN"/>
    <property type="match status" value="1"/>
</dbReference>
<gene>
    <name evidence="6" type="ORF">FPZ12_006775</name>
</gene>
<keyword evidence="4" id="KW-0862">Zinc</keyword>
<dbReference type="PANTHER" id="PTHR37326">
    <property type="entry name" value="BLL3975 PROTEIN"/>
    <property type="match status" value="1"/>
</dbReference>
<protein>
    <recommendedName>
        <fullName evidence="5">Succinylglutamate desuccinylase/Aspartoacylase catalytic domain-containing protein</fullName>
    </recommendedName>
</protein>
<evidence type="ECO:0000256" key="3">
    <source>
        <dbReference type="ARBA" id="ARBA00022801"/>
    </source>
</evidence>
<keyword evidence="2" id="KW-0479">Metal-binding</keyword>
<comment type="caution">
    <text evidence="6">The sequence shown here is derived from an EMBL/GenBank/DDBJ whole genome shotgun (WGS) entry which is preliminary data.</text>
</comment>
<dbReference type="GO" id="GO:0016811">
    <property type="term" value="F:hydrolase activity, acting on carbon-nitrogen (but not peptide) bonds, in linear amides"/>
    <property type="evidence" value="ECO:0007669"/>
    <property type="project" value="InterPro"/>
</dbReference>